<dbReference type="AlphaFoldDB" id="A0A0D3DEA5"/>
<dbReference type="KEGG" id="boe:106305177"/>
<keyword evidence="2" id="KW-1185">Reference proteome</keyword>
<dbReference type="OMA" id="RSERWYC"/>
<evidence type="ECO:0000313" key="1">
    <source>
        <dbReference type="EnsemblPlants" id="Bo7g104030.1"/>
    </source>
</evidence>
<dbReference type="OrthoDB" id="1051082at2759"/>
<reference evidence="1" key="2">
    <citation type="submission" date="2015-03" db="UniProtKB">
        <authorList>
            <consortium name="EnsemblPlants"/>
        </authorList>
    </citation>
    <scope>IDENTIFICATION</scope>
</reference>
<dbReference type="EnsemblPlants" id="Bo7g104030.1">
    <property type="protein sequence ID" value="Bo7g104030.1"/>
    <property type="gene ID" value="Bo7g104030"/>
</dbReference>
<evidence type="ECO:0000313" key="2">
    <source>
        <dbReference type="Proteomes" id="UP000032141"/>
    </source>
</evidence>
<dbReference type="Gramene" id="Bo7g104030.1">
    <property type="protein sequence ID" value="Bo7g104030.1"/>
    <property type="gene ID" value="Bo7g104030"/>
</dbReference>
<accession>A0A0D3DEA5</accession>
<dbReference type="GeneID" id="106305177"/>
<reference evidence="1 2" key="1">
    <citation type="journal article" date="2014" name="Genome Biol.">
        <title>Transcriptome and methylome profiling reveals relics of genome dominance in the mesopolyploid Brassica oleracea.</title>
        <authorList>
            <person name="Parkin I.A."/>
            <person name="Koh C."/>
            <person name="Tang H."/>
            <person name="Robinson S.J."/>
            <person name="Kagale S."/>
            <person name="Clarke W.E."/>
            <person name="Town C.D."/>
            <person name="Nixon J."/>
            <person name="Krishnakumar V."/>
            <person name="Bidwell S.L."/>
            <person name="Denoeud F."/>
            <person name="Belcram H."/>
            <person name="Links M.G."/>
            <person name="Just J."/>
            <person name="Clarke C."/>
            <person name="Bender T."/>
            <person name="Huebert T."/>
            <person name="Mason A.S."/>
            <person name="Pires J.C."/>
            <person name="Barker G."/>
            <person name="Moore J."/>
            <person name="Walley P.G."/>
            <person name="Manoli S."/>
            <person name="Batley J."/>
            <person name="Edwards D."/>
            <person name="Nelson M.N."/>
            <person name="Wang X."/>
            <person name="Paterson A.H."/>
            <person name="King G."/>
            <person name="Bancroft I."/>
            <person name="Chalhoub B."/>
            <person name="Sharpe A.G."/>
        </authorList>
    </citation>
    <scope>NUCLEOTIDE SEQUENCE</scope>
    <source>
        <strain evidence="1 2">cv. TO1000</strain>
    </source>
</reference>
<dbReference type="RefSeq" id="XP_013596997.1">
    <property type="nucleotide sequence ID" value="XM_013741543.1"/>
</dbReference>
<dbReference type="HOGENOM" id="CLU_2041342_0_0_1"/>
<organism evidence="1 2">
    <name type="scientific">Brassica oleracea var. oleracea</name>
    <dbReference type="NCBI Taxonomy" id="109376"/>
    <lineage>
        <taxon>Eukaryota</taxon>
        <taxon>Viridiplantae</taxon>
        <taxon>Streptophyta</taxon>
        <taxon>Embryophyta</taxon>
        <taxon>Tracheophyta</taxon>
        <taxon>Spermatophyta</taxon>
        <taxon>Magnoliopsida</taxon>
        <taxon>eudicotyledons</taxon>
        <taxon>Gunneridae</taxon>
        <taxon>Pentapetalae</taxon>
        <taxon>rosids</taxon>
        <taxon>malvids</taxon>
        <taxon>Brassicales</taxon>
        <taxon>Brassicaceae</taxon>
        <taxon>Brassiceae</taxon>
        <taxon>Brassica</taxon>
    </lineage>
</organism>
<proteinExistence type="predicted"/>
<sequence>MMNLGLKMMRNLGSGCAKLGRSERWYCVSRREKISSSSVTFSTPPEVTFSTPPSVVSLLFTSFIGYLWYQTKAASEQERLRGVLSEKRNQIRILSQQDESKRKKVEEAKIKLIEKAATVLSEEIQV</sequence>
<protein>
    <submittedName>
        <fullName evidence="1">Uncharacterized protein</fullName>
    </submittedName>
</protein>
<name>A0A0D3DEA5_BRAOL</name>
<dbReference type="Proteomes" id="UP000032141">
    <property type="component" value="Chromosome C7"/>
</dbReference>